<dbReference type="EMBL" id="JABWUV010000005">
    <property type="protein sequence ID" value="KAF6355382.1"/>
    <property type="molecule type" value="Genomic_DNA"/>
</dbReference>
<proteinExistence type="predicted"/>
<organism evidence="2 3">
    <name type="scientific">Myotis myotis</name>
    <name type="common">Greater mouse-eared bat</name>
    <name type="synonym">Vespertilio myotis</name>
    <dbReference type="NCBI Taxonomy" id="51298"/>
    <lineage>
        <taxon>Eukaryota</taxon>
        <taxon>Metazoa</taxon>
        <taxon>Chordata</taxon>
        <taxon>Craniata</taxon>
        <taxon>Vertebrata</taxon>
        <taxon>Euteleostomi</taxon>
        <taxon>Mammalia</taxon>
        <taxon>Eutheria</taxon>
        <taxon>Laurasiatheria</taxon>
        <taxon>Chiroptera</taxon>
        <taxon>Yangochiroptera</taxon>
        <taxon>Vespertilionidae</taxon>
        <taxon>Myotis</taxon>
    </lineage>
</organism>
<feature type="region of interest" description="Disordered" evidence="1">
    <location>
        <begin position="1"/>
        <end position="27"/>
    </location>
</feature>
<keyword evidence="3" id="KW-1185">Reference proteome</keyword>
<gene>
    <name evidence="2" type="ORF">mMyoMyo1_011539</name>
</gene>
<reference evidence="2 3" key="1">
    <citation type="journal article" date="2020" name="Nature">
        <title>Six reference-quality genomes reveal evolution of bat adaptations.</title>
        <authorList>
            <person name="Jebb D."/>
            <person name="Huang Z."/>
            <person name="Pippel M."/>
            <person name="Hughes G.M."/>
            <person name="Lavrichenko K."/>
            <person name="Devanna P."/>
            <person name="Winkler S."/>
            <person name="Jermiin L.S."/>
            <person name="Skirmuntt E.C."/>
            <person name="Katzourakis A."/>
            <person name="Burkitt-Gray L."/>
            <person name="Ray D.A."/>
            <person name="Sullivan K.A.M."/>
            <person name="Roscito J.G."/>
            <person name="Kirilenko B.M."/>
            <person name="Davalos L.M."/>
            <person name="Corthals A.P."/>
            <person name="Power M.L."/>
            <person name="Jones G."/>
            <person name="Ransome R.D."/>
            <person name="Dechmann D.K.N."/>
            <person name="Locatelli A.G."/>
            <person name="Puechmaille S.J."/>
            <person name="Fedrigo O."/>
            <person name="Jarvis E.D."/>
            <person name="Hiller M."/>
            <person name="Vernes S.C."/>
            <person name="Myers E.W."/>
            <person name="Teeling E.C."/>
        </authorList>
    </citation>
    <scope>NUCLEOTIDE SEQUENCE [LARGE SCALE GENOMIC DNA]</scope>
    <source>
        <strain evidence="2">MMyoMyo1</strain>
        <tissue evidence="2">Flight muscle</tissue>
    </source>
</reference>
<sequence>MPPGAAYLHSSAAHSPGPPEAPTAPRTFLNQGSWAQVPRLRCQVPHSQPSSLCEDPSSSRALLGAPSLAQWGPGPGGDAAAHDASGVFVRAPRSAQWRTGECVCVGGGGGGFSAARRPLPAGQPARDRGGCGRQEPRGGRARVPQERGRSAGRVVTPSPAQSRHRVRPPLRPRGRCAAHPRARPCAPAPPARPAVSPRACSAAPALQRLPSQDEPLGRLDSLAQPPAALPASPRLSSETWISAWSGEAAPQSPPPPPAPCGSSTTSLRSRNPDPHLPQNTNPLWGEKRIRPPQSS</sequence>
<accession>A0A7J7Y085</accession>
<protein>
    <submittedName>
        <fullName evidence="2">Uncharacterized protein</fullName>
    </submittedName>
</protein>
<feature type="compositionally biased region" description="Low complexity" evidence="1">
    <location>
        <begin position="219"/>
        <end position="237"/>
    </location>
</feature>
<name>A0A7J7Y085_MYOMY</name>
<dbReference type="Proteomes" id="UP000527355">
    <property type="component" value="Unassembled WGS sequence"/>
</dbReference>
<evidence type="ECO:0000313" key="2">
    <source>
        <dbReference type="EMBL" id="KAF6355382.1"/>
    </source>
</evidence>
<feature type="compositionally biased region" description="Low complexity" evidence="1">
    <location>
        <begin position="193"/>
        <end position="205"/>
    </location>
</feature>
<feature type="compositionally biased region" description="Basic residues" evidence="1">
    <location>
        <begin position="162"/>
        <end position="182"/>
    </location>
</feature>
<evidence type="ECO:0000313" key="3">
    <source>
        <dbReference type="Proteomes" id="UP000527355"/>
    </source>
</evidence>
<comment type="caution">
    <text evidence="2">The sequence shown here is derived from an EMBL/GenBank/DDBJ whole genome shotgun (WGS) entry which is preliminary data.</text>
</comment>
<feature type="compositionally biased region" description="Basic and acidic residues" evidence="1">
    <location>
        <begin position="125"/>
        <end position="149"/>
    </location>
</feature>
<feature type="region of interest" description="Disordered" evidence="1">
    <location>
        <begin position="115"/>
        <end position="295"/>
    </location>
</feature>
<evidence type="ECO:0000256" key="1">
    <source>
        <dbReference type="SAM" id="MobiDB-lite"/>
    </source>
</evidence>
<dbReference type="AlphaFoldDB" id="A0A7J7Y085"/>